<organism evidence="2 3">
    <name type="scientific">Pedobacter aquae</name>
    <dbReference type="NCBI Taxonomy" id="2605747"/>
    <lineage>
        <taxon>Bacteria</taxon>
        <taxon>Pseudomonadati</taxon>
        <taxon>Bacteroidota</taxon>
        <taxon>Sphingobacteriia</taxon>
        <taxon>Sphingobacteriales</taxon>
        <taxon>Sphingobacteriaceae</taxon>
        <taxon>Pedobacter</taxon>
    </lineage>
</organism>
<keyword evidence="3" id="KW-1185">Reference proteome</keyword>
<proteinExistence type="predicted"/>
<keyword evidence="1" id="KW-0732">Signal</keyword>
<evidence type="ECO:0000313" key="3">
    <source>
        <dbReference type="Proteomes" id="UP000323653"/>
    </source>
</evidence>
<evidence type="ECO:0000313" key="2">
    <source>
        <dbReference type="EMBL" id="QEK53063.1"/>
    </source>
</evidence>
<name>A0A5C0VN14_9SPHI</name>
<dbReference type="RefSeq" id="WP_149075700.1">
    <property type="nucleotide sequence ID" value="NZ_CP043329.1"/>
</dbReference>
<dbReference type="KEGG" id="pej:FYC62_16305"/>
<dbReference type="AlphaFoldDB" id="A0A5C0VN14"/>
<keyword evidence="2" id="KW-0547">Nucleotide-binding</keyword>
<dbReference type="EMBL" id="CP043329">
    <property type="protein sequence ID" value="QEK53063.1"/>
    <property type="molecule type" value="Genomic_DNA"/>
</dbReference>
<dbReference type="GO" id="GO:0005524">
    <property type="term" value="F:ATP binding"/>
    <property type="evidence" value="ECO:0007669"/>
    <property type="project" value="UniProtKB-KW"/>
</dbReference>
<reference evidence="2 3" key="1">
    <citation type="submission" date="2019-08" db="EMBL/GenBank/DDBJ databases">
        <title>Pedobacter sp. nov., isolated from Han river, South Korea.</title>
        <authorList>
            <person name="Lee D.-H."/>
            <person name="Kim Y.-S."/>
            <person name="Hwang E.-M."/>
            <person name="Le Tran T.C."/>
            <person name="Cha C.-J."/>
        </authorList>
    </citation>
    <scope>NUCLEOTIDE SEQUENCE [LARGE SCALE GENOMIC DNA]</scope>
    <source>
        <strain evidence="2 3">CJ43</strain>
    </source>
</reference>
<accession>A0A5C0VN14</accession>
<dbReference type="Gene3D" id="2.120.10.30">
    <property type="entry name" value="TolB, C-terminal domain"/>
    <property type="match status" value="1"/>
</dbReference>
<keyword evidence="2" id="KW-0067">ATP-binding</keyword>
<feature type="chain" id="PRO_5022746769" evidence="1">
    <location>
        <begin position="19"/>
        <end position="273"/>
    </location>
</feature>
<dbReference type="InterPro" id="IPR011042">
    <property type="entry name" value="6-blade_b-propeller_TolB-like"/>
</dbReference>
<dbReference type="Proteomes" id="UP000323653">
    <property type="component" value="Chromosome"/>
</dbReference>
<protein>
    <submittedName>
        <fullName evidence="2">ATP-binding protein</fullName>
    </submittedName>
</protein>
<sequence length="273" mass="30102">MKKLLFTFLFFVALKADAQHKLTQIWKSADSIPVPESVYYAAKEKLLYVSQIDGGGSAKDGKGAIGKLALDGKTINLNWVTGLNAPKGIGVYKNTMYVADLTEVVVIDMKAAKITKRIEVPETEFLNDVTVDDKGVVYVSDTRKRKVFRIVNNTPELYLEDVKSVNGLKAIGTDLYILAGPELWKANAKKELTKLAEGLELGGDGLEPVKEGEFLVSCWGGLIYYVTASGKVEKLLDTRTEKINTADIGYDPIKRIVYVPTFLKNSVLAFKLD</sequence>
<gene>
    <name evidence="2" type="ORF">FYC62_16305</name>
</gene>
<dbReference type="SUPFAM" id="SSF63829">
    <property type="entry name" value="Calcium-dependent phosphotriesterase"/>
    <property type="match status" value="1"/>
</dbReference>
<evidence type="ECO:0000256" key="1">
    <source>
        <dbReference type="SAM" id="SignalP"/>
    </source>
</evidence>
<feature type="signal peptide" evidence="1">
    <location>
        <begin position="1"/>
        <end position="18"/>
    </location>
</feature>